<feature type="region of interest" description="Disordered" evidence="6">
    <location>
        <begin position="231"/>
        <end position="267"/>
    </location>
</feature>
<dbReference type="EMBL" id="OZ023709">
    <property type="protein sequence ID" value="CAK9880759.1"/>
    <property type="molecule type" value="Genomic_DNA"/>
</dbReference>
<dbReference type="PANTHER" id="PTHR32467:SF213">
    <property type="entry name" value="OS03G0770700 PROTEIN"/>
    <property type="match status" value="1"/>
</dbReference>
<keyword evidence="9" id="KW-1185">Reference proteome</keyword>
<reference evidence="8" key="1">
    <citation type="submission" date="2024-03" db="EMBL/GenBank/DDBJ databases">
        <authorList>
            <consortium name="ELIXIR-Norway"/>
            <consortium name="Elixir Norway"/>
        </authorList>
    </citation>
    <scope>NUCLEOTIDE SEQUENCE</scope>
</reference>
<feature type="region of interest" description="Disordered" evidence="6">
    <location>
        <begin position="553"/>
        <end position="628"/>
    </location>
</feature>
<proteinExistence type="predicted"/>
<evidence type="ECO:0000256" key="2">
    <source>
        <dbReference type="ARBA" id="ARBA00023015"/>
    </source>
</evidence>
<evidence type="ECO:0000256" key="3">
    <source>
        <dbReference type="ARBA" id="ARBA00023125"/>
    </source>
</evidence>
<feature type="compositionally biased region" description="Basic residues" evidence="6">
    <location>
        <begin position="569"/>
        <end position="590"/>
    </location>
</feature>
<dbReference type="CDD" id="cd00018">
    <property type="entry name" value="AP2"/>
    <property type="match status" value="1"/>
</dbReference>
<evidence type="ECO:0000259" key="7">
    <source>
        <dbReference type="PROSITE" id="PS51032"/>
    </source>
</evidence>
<evidence type="ECO:0000256" key="4">
    <source>
        <dbReference type="ARBA" id="ARBA00023163"/>
    </source>
</evidence>
<protein>
    <recommendedName>
        <fullName evidence="7">AP2/ERF domain-containing protein</fullName>
    </recommendedName>
</protein>
<feature type="domain" description="AP2/ERF" evidence="7">
    <location>
        <begin position="381"/>
        <end position="443"/>
    </location>
</feature>
<dbReference type="PROSITE" id="PS51032">
    <property type="entry name" value="AP2_ERF"/>
    <property type="match status" value="1"/>
</dbReference>
<sequence length="779" mass="84198">MDFDLNMVPNLDSGMQQDCVQVEDQNPVQQQTASAAAAPQPHVSMPVPLYALPALLFFGQIPADAETIARFESGFGSPLRSRLDLPAIHRQAHAAAVAAHAANAGAPPPFQSRDILMSEVTLPAYGWSPLNPGFAFPVPHYNGQPARVRPSGDGIMIPQAAVYQPFSEDVNGSECVTDDVDAMQSAEVTNSNDDDDEGNTGNTLLQGADHVDARARYICEYPSDQLSMVQESMGDAGGGRDIEDFAHDEPPLSSVMEEGSDRGGEGTVDSLFQQLQLHRHGSESDSTADDDRDAQAADVAAVLQQPVAAEKKKRKPRKSKAARAASHGSSDTLCNPDVAHHDPAADAASGITTDVGDPATPPMKKKQRVSYRRGPRSKSSEFLGVTHYQRTGRWEAHIWVDDVEPHKQLYLGASSTKEEAARAYDKAALVLRGEGFQDRINFKPAQQYKDDIRRLKLLTKDQMALFLRRDSKGAGAVSTYPCVRKMQNGKFEATYRVNWKRRSPVGELLGSYNTEEEAARAVYDKAVQENNKDMAQLIKDTSVVRSLPTTAQQAAIDAGLPVPSAQKPVTRRRGKQKAPKKPYTPRKKKAVATGAAAKRPRKPYTPRKKKDVVPAGATAAAENDQTLQQDDATMLENATNNTEVSAVPGGIATDQYVQLPGADDGDEHETSVTMSWEQQEVDVQDMEPTPDCVLFNPAPIIVPSYVQADDPVLPSRPVIVAAGDNAAAPVADEVPINLAATARTVPAPGGVLIGGRVSSAFRPYRSFDPLLLQILRPMD</sequence>
<feature type="region of interest" description="Disordered" evidence="6">
    <location>
        <begin position="304"/>
        <end position="377"/>
    </location>
</feature>
<gene>
    <name evidence="8" type="ORF">CSSPJE1EN2_LOCUS22158</name>
</gene>
<dbReference type="Proteomes" id="UP001497522">
    <property type="component" value="Chromosome 8"/>
</dbReference>
<feature type="compositionally biased region" description="Basic and acidic residues" evidence="6">
    <location>
        <begin position="238"/>
        <end position="250"/>
    </location>
</feature>
<dbReference type="InterPro" id="IPR036955">
    <property type="entry name" value="AP2/ERF_dom_sf"/>
</dbReference>
<dbReference type="PANTHER" id="PTHR32467">
    <property type="entry name" value="AP2-LIKE ETHYLENE-RESPONSIVE TRANSCRIPTION FACTOR"/>
    <property type="match status" value="1"/>
</dbReference>
<feature type="compositionally biased region" description="Basic residues" evidence="6">
    <location>
        <begin position="311"/>
        <end position="321"/>
    </location>
</feature>
<feature type="compositionally biased region" description="Basic residues" evidence="6">
    <location>
        <begin position="363"/>
        <end position="376"/>
    </location>
</feature>
<keyword evidence="3" id="KW-0238">DNA-binding</keyword>
<evidence type="ECO:0000256" key="5">
    <source>
        <dbReference type="ARBA" id="ARBA00023242"/>
    </source>
</evidence>
<evidence type="ECO:0000313" key="9">
    <source>
        <dbReference type="Proteomes" id="UP001497522"/>
    </source>
</evidence>
<keyword evidence="5" id="KW-0539">Nucleus</keyword>
<name>A0ABP1BWH0_9BRYO</name>
<dbReference type="InterPro" id="IPR001471">
    <property type="entry name" value="AP2/ERF_dom"/>
</dbReference>
<organism evidence="8 9">
    <name type="scientific">Sphagnum jensenii</name>
    <dbReference type="NCBI Taxonomy" id="128206"/>
    <lineage>
        <taxon>Eukaryota</taxon>
        <taxon>Viridiplantae</taxon>
        <taxon>Streptophyta</taxon>
        <taxon>Embryophyta</taxon>
        <taxon>Bryophyta</taxon>
        <taxon>Sphagnophytina</taxon>
        <taxon>Sphagnopsida</taxon>
        <taxon>Sphagnales</taxon>
        <taxon>Sphagnaceae</taxon>
        <taxon>Sphagnum</taxon>
    </lineage>
</organism>
<accession>A0ABP1BWH0</accession>
<keyword evidence="4" id="KW-0804">Transcription</keyword>
<dbReference type="SUPFAM" id="SSF54171">
    <property type="entry name" value="DNA-binding domain"/>
    <property type="match status" value="1"/>
</dbReference>
<evidence type="ECO:0000313" key="8">
    <source>
        <dbReference type="EMBL" id="CAK9880759.1"/>
    </source>
</evidence>
<keyword evidence="2" id="KW-0805">Transcription regulation</keyword>
<comment type="subcellular location">
    <subcellularLocation>
        <location evidence="1">Nucleus</location>
    </subcellularLocation>
</comment>
<dbReference type="InterPro" id="IPR016177">
    <property type="entry name" value="DNA-bd_dom_sf"/>
</dbReference>
<feature type="compositionally biased region" description="Basic residues" evidence="6">
    <location>
        <begin position="598"/>
        <end position="610"/>
    </location>
</feature>
<dbReference type="Gene3D" id="3.30.730.10">
    <property type="entry name" value="AP2/ERF domain"/>
    <property type="match status" value="2"/>
</dbReference>
<feature type="region of interest" description="Disordered" evidence="6">
    <location>
        <begin position="188"/>
        <end position="207"/>
    </location>
</feature>
<evidence type="ECO:0000256" key="1">
    <source>
        <dbReference type="ARBA" id="ARBA00004123"/>
    </source>
</evidence>
<evidence type="ECO:0000256" key="6">
    <source>
        <dbReference type="SAM" id="MobiDB-lite"/>
    </source>
</evidence>
<dbReference type="SMART" id="SM00380">
    <property type="entry name" value="AP2"/>
    <property type="match status" value="1"/>
</dbReference>